<dbReference type="PANTHER" id="PTHR11661:SF1">
    <property type="entry name" value="LARGE RIBOSOMAL SUBUNIT PROTEIN UL11M"/>
    <property type="match status" value="1"/>
</dbReference>
<dbReference type="GO" id="GO:0070180">
    <property type="term" value="F:large ribosomal subunit rRNA binding"/>
    <property type="evidence" value="ECO:0007669"/>
    <property type="project" value="TreeGrafter"/>
</dbReference>
<evidence type="ECO:0000256" key="2">
    <source>
        <dbReference type="ARBA" id="ARBA00022980"/>
    </source>
</evidence>
<keyword evidence="9" id="KW-1185">Reference proteome</keyword>
<name>D8THF5_VOLCA</name>
<dbReference type="NCBIfam" id="TIGR01632">
    <property type="entry name" value="L11_bact"/>
    <property type="match status" value="1"/>
</dbReference>
<dbReference type="InterPro" id="IPR006519">
    <property type="entry name" value="Ribosomal_uL11_bac-typ"/>
</dbReference>
<dbReference type="CDD" id="cd00349">
    <property type="entry name" value="Ribosomal_L11"/>
    <property type="match status" value="1"/>
</dbReference>
<dbReference type="HAMAP" id="MF_00736">
    <property type="entry name" value="Ribosomal_uL11"/>
    <property type="match status" value="1"/>
</dbReference>
<dbReference type="KEGG" id="vcn:VOLCADRAFT_72309"/>
<feature type="domain" description="Large ribosomal subunit protein uL11 C-terminal" evidence="6">
    <location>
        <begin position="79"/>
        <end position="146"/>
    </location>
</feature>
<dbReference type="InterPro" id="IPR020783">
    <property type="entry name" value="Ribosomal_uL11_C"/>
</dbReference>
<dbReference type="InterPro" id="IPR020784">
    <property type="entry name" value="Ribosomal_uL11_N"/>
</dbReference>
<dbReference type="SUPFAM" id="SSF54747">
    <property type="entry name" value="Ribosomal L11/L12e N-terminal domain"/>
    <property type="match status" value="1"/>
</dbReference>
<evidence type="ECO:0000256" key="5">
    <source>
        <dbReference type="RuleBase" id="RU003978"/>
    </source>
</evidence>
<dbReference type="OrthoDB" id="1091498at2759"/>
<keyword evidence="2 5" id="KW-0689">Ribosomal protein</keyword>
<sequence>MAAKSGGPRTLTNTIKLLINAGAAKPAPPVGPALGQAGLNIMAFCKEFNAKTAGFKDGTLLRVKMRVYSDKTYEWDLRMPPSTWLIKKAAGLARASGTPGHEVVGIISLKHLYEIGRVKQRDMPNVPLQSIITSLMHTCRSMGVRVVARPEDSQGPPPES</sequence>
<protein>
    <recommendedName>
        <fullName evidence="4">Large ribosomal subunit protein uL11m</fullName>
    </recommendedName>
</protein>
<dbReference type="FunFam" id="3.30.1550.10:FF:000005">
    <property type="entry name" value="50S ribosomal protein L11"/>
    <property type="match status" value="1"/>
</dbReference>
<evidence type="ECO:0000256" key="1">
    <source>
        <dbReference type="ARBA" id="ARBA00010537"/>
    </source>
</evidence>
<dbReference type="Pfam" id="PF00298">
    <property type="entry name" value="Ribosomal_L11"/>
    <property type="match status" value="1"/>
</dbReference>
<evidence type="ECO:0000256" key="4">
    <source>
        <dbReference type="ARBA" id="ARBA00040104"/>
    </source>
</evidence>
<accession>D8THF5</accession>
<dbReference type="Gene3D" id="1.10.10.250">
    <property type="entry name" value="Ribosomal protein L11, C-terminal domain"/>
    <property type="match status" value="1"/>
</dbReference>
<dbReference type="FunCoup" id="D8THF5">
    <property type="interactions" value="1619"/>
</dbReference>
<dbReference type="STRING" id="3068.D8THF5"/>
<dbReference type="SMART" id="SM00649">
    <property type="entry name" value="RL11"/>
    <property type="match status" value="1"/>
</dbReference>
<dbReference type="Pfam" id="PF03946">
    <property type="entry name" value="Ribosomal_L11_N"/>
    <property type="match status" value="1"/>
</dbReference>
<dbReference type="InterPro" id="IPR036769">
    <property type="entry name" value="Ribosomal_uL11_C_sf"/>
</dbReference>
<dbReference type="PANTHER" id="PTHR11661">
    <property type="entry name" value="60S RIBOSOMAL PROTEIN L12"/>
    <property type="match status" value="1"/>
</dbReference>
<gene>
    <name evidence="8" type="primary">mrpL11</name>
    <name evidence="8" type="ORF">VOLCADRAFT_72309</name>
</gene>
<dbReference type="AlphaFoldDB" id="D8THF5"/>
<dbReference type="GO" id="GO:0015934">
    <property type="term" value="C:large ribosomal subunit"/>
    <property type="evidence" value="ECO:0007669"/>
    <property type="project" value="TreeGrafter"/>
</dbReference>
<evidence type="ECO:0000256" key="3">
    <source>
        <dbReference type="ARBA" id="ARBA00023274"/>
    </source>
</evidence>
<evidence type="ECO:0000259" key="7">
    <source>
        <dbReference type="Pfam" id="PF03946"/>
    </source>
</evidence>
<dbReference type="EMBL" id="GL378323">
    <property type="protein sequence ID" value="EFJ52702.1"/>
    <property type="molecule type" value="Genomic_DNA"/>
</dbReference>
<reference evidence="8 9" key="1">
    <citation type="journal article" date="2010" name="Science">
        <title>Genomic analysis of organismal complexity in the multicellular green alga Volvox carteri.</title>
        <authorList>
            <person name="Prochnik S.E."/>
            <person name="Umen J."/>
            <person name="Nedelcu A.M."/>
            <person name="Hallmann A."/>
            <person name="Miller S.M."/>
            <person name="Nishii I."/>
            <person name="Ferris P."/>
            <person name="Kuo A."/>
            <person name="Mitros T."/>
            <person name="Fritz-Laylin L.K."/>
            <person name="Hellsten U."/>
            <person name="Chapman J."/>
            <person name="Simakov O."/>
            <person name="Rensing S.A."/>
            <person name="Terry A."/>
            <person name="Pangilinan J."/>
            <person name="Kapitonov V."/>
            <person name="Jurka J."/>
            <person name="Salamov A."/>
            <person name="Shapiro H."/>
            <person name="Schmutz J."/>
            <person name="Grimwood J."/>
            <person name="Lindquist E."/>
            <person name="Lucas S."/>
            <person name="Grigoriev I.V."/>
            <person name="Schmitt R."/>
            <person name="Kirk D."/>
            <person name="Rokhsar D.S."/>
        </authorList>
    </citation>
    <scope>NUCLEOTIDE SEQUENCE [LARGE SCALE GENOMIC DNA]</scope>
    <source>
        <strain evidence="9">f. Nagariensis / Eve</strain>
    </source>
</reference>
<dbReference type="SUPFAM" id="SSF46906">
    <property type="entry name" value="Ribosomal protein L11, C-terminal domain"/>
    <property type="match status" value="1"/>
</dbReference>
<dbReference type="InterPro" id="IPR036796">
    <property type="entry name" value="Ribosomal_uL11_N_sf"/>
</dbReference>
<feature type="domain" description="Large ribosomal subunit protein uL11 N-terminal" evidence="7">
    <location>
        <begin position="15"/>
        <end position="73"/>
    </location>
</feature>
<keyword evidence="3 5" id="KW-0687">Ribonucleoprotein</keyword>
<dbReference type="FunFam" id="1.10.10.250:FF:000003">
    <property type="entry name" value="Mitochondrial ribosomal protein L11"/>
    <property type="match status" value="1"/>
</dbReference>
<dbReference type="GO" id="GO:0003735">
    <property type="term" value="F:structural constituent of ribosome"/>
    <property type="evidence" value="ECO:0007669"/>
    <property type="project" value="InterPro"/>
</dbReference>
<organism evidence="9">
    <name type="scientific">Volvox carteri f. nagariensis</name>
    <dbReference type="NCBI Taxonomy" id="3068"/>
    <lineage>
        <taxon>Eukaryota</taxon>
        <taxon>Viridiplantae</taxon>
        <taxon>Chlorophyta</taxon>
        <taxon>core chlorophytes</taxon>
        <taxon>Chlorophyceae</taxon>
        <taxon>CS clade</taxon>
        <taxon>Chlamydomonadales</taxon>
        <taxon>Volvocaceae</taxon>
        <taxon>Volvox</taxon>
    </lineage>
</organism>
<evidence type="ECO:0000313" key="8">
    <source>
        <dbReference type="EMBL" id="EFJ52702.1"/>
    </source>
</evidence>
<dbReference type="Gene3D" id="3.30.1550.10">
    <property type="entry name" value="Ribosomal protein L11/L12, N-terminal domain"/>
    <property type="match status" value="1"/>
</dbReference>
<evidence type="ECO:0000313" key="9">
    <source>
        <dbReference type="Proteomes" id="UP000001058"/>
    </source>
</evidence>
<comment type="similarity">
    <text evidence="1 5">Belongs to the universal ribosomal protein uL11 family.</text>
</comment>
<dbReference type="GeneID" id="9621706"/>
<dbReference type="RefSeq" id="XP_002945707.1">
    <property type="nucleotide sequence ID" value="XM_002945661.1"/>
</dbReference>
<dbReference type="InParanoid" id="D8THF5"/>
<dbReference type="eggNOG" id="KOG3257">
    <property type="taxonomic scope" value="Eukaryota"/>
</dbReference>
<proteinExistence type="inferred from homology"/>
<dbReference type="Proteomes" id="UP000001058">
    <property type="component" value="Unassembled WGS sequence"/>
</dbReference>
<dbReference type="GO" id="GO:0006412">
    <property type="term" value="P:translation"/>
    <property type="evidence" value="ECO:0007669"/>
    <property type="project" value="InterPro"/>
</dbReference>
<evidence type="ECO:0000259" key="6">
    <source>
        <dbReference type="Pfam" id="PF00298"/>
    </source>
</evidence>
<dbReference type="InterPro" id="IPR000911">
    <property type="entry name" value="Ribosomal_uL11"/>
</dbReference>